<dbReference type="GO" id="GO:0003676">
    <property type="term" value="F:nucleic acid binding"/>
    <property type="evidence" value="ECO:0007669"/>
    <property type="project" value="InterPro"/>
</dbReference>
<name>A0A1M6LUF2_9FIRM</name>
<gene>
    <name evidence="2" type="ORF">SAMN02745691_02452</name>
</gene>
<dbReference type="Pfam" id="PF13333">
    <property type="entry name" value="rve_2"/>
    <property type="match status" value="1"/>
</dbReference>
<dbReference type="EMBL" id="FQYT01000049">
    <property type="protein sequence ID" value="SHJ74877.1"/>
    <property type="molecule type" value="Genomic_DNA"/>
</dbReference>
<evidence type="ECO:0000259" key="1">
    <source>
        <dbReference type="PROSITE" id="PS50994"/>
    </source>
</evidence>
<protein>
    <submittedName>
        <fullName evidence="2">Transposase InsO and inactivated derivatives</fullName>
    </submittedName>
</protein>
<dbReference type="PROSITE" id="PS50994">
    <property type="entry name" value="INTEGRASE"/>
    <property type="match status" value="1"/>
</dbReference>
<organism evidence="2 3">
    <name type="scientific">Parasporobacterium paucivorans DSM 15970</name>
    <dbReference type="NCBI Taxonomy" id="1122934"/>
    <lineage>
        <taxon>Bacteria</taxon>
        <taxon>Bacillati</taxon>
        <taxon>Bacillota</taxon>
        <taxon>Clostridia</taxon>
        <taxon>Lachnospirales</taxon>
        <taxon>Lachnospiraceae</taxon>
        <taxon>Parasporobacterium</taxon>
    </lineage>
</organism>
<evidence type="ECO:0000313" key="2">
    <source>
        <dbReference type="EMBL" id="SHJ74877.1"/>
    </source>
</evidence>
<dbReference type="SUPFAM" id="SSF53098">
    <property type="entry name" value="Ribonuclease H-like"/>
    <property type="match status" value="1"/>
</dbReference>
<dbReference type="GO" id="GO:0015074">
    <property type="term" value="P:DNA integration"/>
    <property type="evidence" value="ECO:0007669"/>
    <property type="project" value="InterPro"/>
</dbReference>
<reference evidence="2 3" key="1">
    <citation type="submission" date="2016-11" db="EMBL/GenBank/DDBJ databases">
        <authorList>
            <person name="Jaros S."/>
            <person name="Januszkiewicz K."/>
            <person name="Wedrychowicz H."/>
        </authorList>
    </citation>
    <scope>NUCLEOTIDE SEQUENCE [LARGE SCALE GENOMIC DNA]</scope>
    <source>
        <strain evidence="2 3">DSM 15970</strain>
    </source>
</reference>
<dbReference type="NCBIfam" id="NF033516">
    <property type="entry name" value="transpos_IS3"/>
    <property type="match status" value="1"/>
</dbReference>
<proteinExistence type="predicted"/>
<feature type="domain" description="Integrase catalytic" evidence="1">
    <location>
        <begin position="49"/>
        <end position="221"/>
    </location>
</feature>
<dbReference type="InterPro" id="IPR001584">
    <property type="entry name" value="Integrase_cat-core"/>
</dbReference>
<dbReference type="STRING" id="1122934.SAMN02745691_02452"/>
<accession>A0A1M6LUF2</accession>
<dbReference type="InterPro" id="IPR036397">
    <property type="entry name" value="RNaseH_sf"/>
</dbReference>
<dbReference type="PANTHER" id="PTHR46889:SF4">
    <property type="entry name" value="TRANSPOSASE INSO FOR INSERTION SEQUENCE ELEMENT IS911B-RELATED"/>
    <property type="match status" value="1"/>
</dbReference>
<dbReference type="InterPro" id="IPR012337">
    <property type="entry name" value="RNaseH-like_sf"/>
</dbReference>
<dbReference type="Pfam" id="PF00665">
    <property type="entry name" value="rve"/>
    <property type="match status" value="1"/>
</dbReference>
<sequence length="223" mass="26751">MPVNKKRVQRIIQKLGLQVRSFTRKSRKYSSYKGKVGKVAPNKVHRRFDTHIPHQKITTDTSEFKYYEIDAKGRMIIKKLYLDPFMDLWNREIISYGISRRPSAENIMKALNESLEITSDCQYRRTFHSDQGWAYQMNAYVYTLKENRVFQSMSRKGNCHDNSVMENFFGIMKQEMYYGAVFYSYEELKETIEKYIKYYNEQRIKEKLGWMSPVEYRLNLLAA</sequence>
<dbReference type="Gene3D" id="3.30.420.10">
    <property type="entry name" value="Ribonuclease H-like superfamily/Ribonuclease H"/>
    <property type="match status" value="1"/>
</dbReference>
<dbReference type="Proteomes" id="UP000184342">
    <property type="component" value="Unassembled WGS sequence"/>
</dbReference>
<keyword evidence="3" id="KW-1185">Reference proteome</keyword>
<dbReference type="AlphaFoldDB" id="A0A1M6LUF2"/>
<evidence type="ECO:0000313" key="3">
    <source>
        <dbReference type="Proteomes" id="UP000184342"/>
    </source>
</evidence>
<dbReference type="InterPro" id="IPR050900">
    <property type="entry name" value="Transposase_IS3/IS150/IS904"/>
</dbReference>
<dbReference type="InterPro" id="IPR048020">
    <property type="entry name" value="Transpos_IS3"/>
</dbReference>
<dbReference type="PANTHER" id="PTHR46889">
    <property type="entry name" value="TRANSPOSASE INSF FOR INSERTION SEQUENCE IS3B-RELATED"/>
    <property type="match status" value="1"/>
</dbReference>